<sequence length="429" mass="47332">MQATIDRSEPVTAMAATQTMADTVKVFTKASDFAAIEADWRALEALVPDASYFTSFDWCECWWNWFGQDSGREFAVLAVYAGDAIQALLPLTVARSMVFSSARLMGDDTGQYADCLVRPERRGDPALARAVASGLKRLGLDRITLTNCRDDSAVAELVGSWRGGRAGSRKTWIRAAEYSNVEIRPADFDGLKVYRSSRSSSLRKGLRRRRRKLAELGDVQYKRITEPGAFAGLAQHIVRLKLEWLDDNGLHGRYLARPGLVGWMAEVMARAAASGHLHMSVMTVDGRACAAQLAFQSRVKVTGYFSAFDIALSRNAVGKLHLEDLIVDIFEHDQVLDLMPPADSYKREWGVEVMKVAAYTVPLTPWGAFVSRFYSVKTRALAKSAYLRLPQGLRAGVAAGILDFLRRIKRTLAGSAPTASPSNLKRTEG</sequence>
<dbReference type="SUPFAM" id="SSF55729">
    <property type="entry name" value="Acyl-CoA N-acyltransferases (Nat)"/>
    <property type="match status" value="1"/>
</dbReference>
<protein>
    <recommendedName>
        <fullName evidence="1">BioF2-like acetyltransferase domain-containing protein</fullName>
    </recommendedName>
</protein>
<dbReference type="InterPro" id="IPR038740">
    <property type="entry name" value="BioF2-like_GNAT_dom"/>
</dbReference>
<feature type="domain" description="BioF2-like acetyltransferase" evidence="1">
    <location>
        <begin position="200"/>
        <end position="347"/>
    </location>
</feature>
<dbReference type="EMBL" id="UOEM01000049">
    <property type="protein sequence ID" value="VAW12627.1"/>
    <property type="molecule type" value="Genomic_DNA"/>
</dbReference>
<evidence type="ECO:0000259" key="1">
    <source>
        <dbReference type="Pfam" id="PF13480"/>
    </source>
</evidence>
<dbReference type="AlphaFoldDB" id="A0A3B0TH51"/>
<dbReference type="Pfam" id="PF13480">
    <property type="entry name" value="Acetyltransf_6"/>
    <property type="match status" value="1"/>
</dbReference>
<evidence type="ECO:0000313" key="2">
    <source>
        <dbReference type="EMBL" id="VAW12627.1"/>
    </source>
</evidence>
<gene>
    <name evidence="2" type="ORF">MNBD_ALPHA09-1883</name>
</gene>
<reference evidence="2" key="1">
    <citation type="submission" date="2018-06" db="EMBL/GenBank/DDBJ databases">
        <authorList>
            <person name="Zhirakovskaya E."/>
        </authorList>
    </citation>
    <scope>NUCLEOTIDE SEQUENCE</scope>
</reference>
<accession>A0A3B0TH51</accession>
<organism evidence="2">
    <name type="scientific">hydrothermal vent metagenome</name>
    <dbReference type="NCBI Taxonomy" id="652676"/>
    <lineage>
        <taxon>unclassified sequences</taxon>
        <taxon>metagenomes</taxon>
        <taxon>ecological metagenomes</taxon>
    </lineage>
</organism>
<name>A0A3B0TH51_9ZZZZ</name>
<dbReference type="InterPro" id="IPR016181">
    <property type="entry name" value="Acyl_CoA_acyltransferase"/>
</dbReference>
<proteinExistence type="predicted"/>